<evidence type="ECO:0000256" key="17">
    <source>
        <dbReference type="ARBA" id="ARBA00025148"/>
    </source>
</evidence>
<dbReference type="GO" id="GO:0005737">
    <property type="term" value="C:cytoplasm"/>
    <property type="evidence" value="ECO:0007669"/>
    <property type="project" value="UniProtKB-SubCell"/>
</dbReference>
<dbReference type="InterPro" id="IPR039637">
    <property type="entry name" value="CNOT7/CNOT8/Pop2"/>
</dbReference>
<dbReference type="AlphaFoldDB" id="A0A0A9A323"/>
<evidence type="ECO:0000256" key="11">
    <source>
        <dbReference type="ARBA" id="ARBA00022801"/>
    </source>
</evidence>
<evidence type="ECO:0000256" key="6">
    <source>
        <dbReference type="ARBA" id="ARBA00011757"/>
    </source>
</evidence>
<evidence type="ECO:0000256" key="4">
    <source>
        <dbReference type="ARBA" id="ARBA00004496"/>
    </source>
</evidence>
<evidence type="ECO:0000256" key="5">
    <source>
        <dbReference type="ARBA" id="ARBA00008372"/>
    </source>
</evidence>
<keyword evidence="10" id="KW-0479">Metal-binding</keyword>
<comment type="subunit">
    <text evidence="6">Component of the CCR4-NOT complex, at least composed of CRR4 and CAF1 proteins.</text>
</comment>
<evidence type="ECO:0000256" key="7">
    <source>
        <dbReference type="ARBA" id="ARBA00012161"/>
    </source>
</evidence>
<dbReference type="GO" id="GO:0030014">
    <property type="term" value="C:CCR4-NOT complex"/>
    <property type="evidence" value="ECO:0007669"/>
    <property type="project" value="InterPro"/>
</dbReference>
<evidence type="ECO:0000256" key="13">
    <source>
        <dbReference type="ARBA" id="ARBA00022884"/>
    </source>
</evidence>
<dbReference type="GO" id="GO:0004535">
    <property type="term" value="F:poly(A)-specific ribonuclease activity"/>
    <property type="evidence" value="ECO:0007669"/>
    <property type="project" value="UniProtKB-EC"/>
</dbReference>
<keyword evidence="13" id="KW-0694">RNA-binding</keyword>
<comment type="catalytic activity">
    <reaction evidence="1">
        <text>Exonucleolytic cleavage of poly(A) to 5'-AMP.</text>
        <dbReference type="EC" id="3.1.13.4"/>
    </reaction>
</comment>
<comment type="function">
    <text evidence="17">Ubiquitous transcription factor required for a diverse set of processes. It is a component of the CCR4 complex involved in the control of gene expression.</text>
</comment>
<dbReference type="EC" id="3.1.13.4" evidence="7"/>
<reference evidence="18" key="1">
    <citation type="submission" date="2014-09" db="EMBL/GenBank/DDBJ databases">
        <authorList>
            <person name="Magalhaes I.L.F."/>
            <person name="Oliveira U."/>
            <person name="Santos F.R."/>
            <person name="Vidigal T.H.D.A."/>
            <person name="Brescovit A.D."/>
            <person name="Santos A.J."/>
        </authorList>
    </citation>
    <scope>NUCLEOTIDE SEQUENCE</scope>
    <source>
        <tissue evidence="18">Shoot tissue taken approximately 20 cm above the soil surface</tissue>
    </source>
</reference>
<dbReference type="Gene3D" id="3.30.420.10">
    <property type="entry name" value="Ribonuclease H-like superfamily/Ribonuclease H"/>
    <property type="match status" value="1"/>
</dbReference>
<dbReference type="EMBL" id="GBRH01254485">
    <property type="protein sequence ID" value="JAD43410.1"/>
    <property type="molecule type" value="Transcribed_RNA"/>
</dbReference>
<keyword evidence="16" id="KW-0539">Nucleus</keyword>
<evidence type="ECO:0000256" key="9">
    <source>
        <dbReference type="ARBA" id="ARBA00022722"/>
    </source>
</evidence>
<keyword evidence="15" id="KW-0804">Transcription</keyword>
<sequence>MEAELELIRGVVPDYPIVAVTASPDVAAARAPAAEDTSYDTFRFYIDGLHFGEVSLAFTNPRGDLALRRFWRFHLGDFDAAHLRFFVEMGVEVPARRASAARLGAALMAFETLVNPRVAWVTYDGAADLAYLIRCIGGGMQLPLQRHNFLLLCRTFFPAMYDLKVLAMHGELEVSHSPSSNNALLDEAPAPEAIMAGSSAFAGCLGDPATAARMERYRGVLFGFDDDSSGTTASYGYGEGEHHHHHLPAISYAQVPPMYPGAMTSVGSFVTPSFRDPN</sequence>
<evidence type="ECO:0000256" key="12">
    <source>
        <dbReference type="ARBA" id="ARBA00022839"/>
    </source>
</evidence>
<keyword evidence="14" id="KW-0805">Transcription regulation</keyword>
<protein>
    <recommendedName>
        <fullName evidence="7">poly(A)-specific ribonuclease</fullName>
        <ecNumber evidence="7">3.1.13.4</ecNumber>
    </recommendedName>
</protein>
<evidence type="ECO:0000256" key="14">
    <source>
        <dbReference type="ARBA" id="ARBA00023015"/>
    </source>
</evidence>
<evidence type="ECO:0000256" key="1">
    <source>
        <dbReference type="ARBA" id="ARBA00001663"/>
    </source>
</evidence>
<comment type="subcellular location">
    <subcellularLocation>
        <location evidence="4">Cytoplasm</location>
    </subcellularLocation>
    <subcellularLocation>
        <location evidence="3">Nucleus</location>
    </subcellularLocation>
</comment>
<name>A0A0A9A323_ARUDO</name>
<dbReference type="GO" id="GO:0003723">
    <property type="term" value="F:RNA binding"/>
    <property type="evidence" value="ECO:0007669"/>
    <property type="project" value="UniProtKB-KW"/>
</dbReference>
<dbReference type="Pfam" id="PF04857">
    <property type="entry name" value="CAF1"/>
    <property type="match status" value="1"/>
</dbReference>
<dbReference type="InterPro" id="IPR012337">
    <property type="entry name" value="RNaseH-like_sf"/>
</dbReference>
<keyword evidence="12" id="KW-0269">Exonuclease</keyword>
<keyword evidence="8" id="KW-0963">Cytoplasm</keyword>
<evidence type="ECO:0000256" key="10">
    <source>
        <dbReference type="ARBA" id="ARBA00022723"/>
    </source>
</evidence>
<evidence type="ECO:0000313" key="18">
    <source>
        <dbReference type="EMBL" id="JAD43410.1"/>
    </source>
</evidence>
<keyword evidence="11" id="KW-0378">Hydrolase</keyword>
<dbReference type="SUPFAM" id="SSF53098">
    <property type="entry name" value="Ribonuclease H-like"/>
    <property type="match status" value="1"/>
</dbReference>
<evidence type="ECO:0000256" key="15">
    <source>
        <dbReference type="ARBA" id="ARBA00023163"/>
    </source>
</evidence>
<comment type="similarity">
    <text evidence="5">Belongs to the CAF1 family.</text>
</comment>
<organism evidence="18">
    <name type="scientific">Arundo donax</name>
    <name type="common">Giant reed</name>
    <name type="synonym">Donax arundinaceus</name>
    <dbReference type="NCBI Taxonomy" id="35708"/>
    <lineage>
        <taxon>Eukaryota</taxon>
        <taxon>Viridiplantae</taxon>
        <taxon>Streptophyta</taxon>
        <taxon>Embryophyta</taxon>
        <taxon>Tracheophyta</taxon>
        <taxon>Spermatophyta</taxon>
        <taxon>Magnoliopsida</taxon>
        <taxon>Liliopsida</taxon>
        <taxon>Poales</taxon>
        <taxon>Poaceae</taxon>
        <taxon>PACMAD clade</taxon>
        <taxon>Arundinoideae</taxon>
        <taxon>Arundineae</taxon>
        <taxon>Arundo</taxon>
    </lineage>
</organism>
<dbReference type="InterPro" id="IPR006941">
    <property type="entry name" value="RNase_CAF1"/>
</dbReference>
<dbReference type="GO" id="GO:0046872">
    <property type="term" value="F:metal ion binding"/>
    <property type="evidence" value="ECO:0007669"/>
    <property type="project" value="UniProtKB-KW"/>
</dbReference>
<evidence type="ECO:0000256" key="16">
    <source>
        <dbReference type="ARBA" id="ARBA00023242"/>
    </source>
</evidence>
<dbReference type="InterPro" id="IPR036397">
    <property type="entry name" value="RNaseH_sf"/>
</dbReference>
<accession>A0A0A9A323</accession>
<evidence type="ECO:0000256" key="2">
    <source>
        <dbReference type="ARBA" id="ARBA00001968"/>
    </source>
</evidence>
<proteinExistence type="inferred from homology"/>
<keyword evidence="9" id="KW-0540">Nuclease</keyword>
<comment type="cofactor">
    <cofactor evidence="2">
        <name>a divalent metal cation</name>
        <dbReference type="ChEBI" id="CHEBI:60240"/>
    </cofactor>
</comment>
<dbReference type="PANTHER" id="PTHR10797">
    <property type="entry name" value="CCR4-NOT TRANSCRIPTION COMPLEX SUBUNIT"/>
    <property type="match status" value="1"/>
</dbReference>
<dbReference type="GO" id="GO:0005634">
    <property type="term" value="C:nucleus"/>
    <property type="evidence" value="ECO:0007669"/>
    <property type="project" value="UniProtKB-SubCell"/>
</dbReference>
<evidence type="ECO:0000256" key="3">
    <source>
        <dbReference type="ARBA" id="ARBA00004123"/>
    </source>
</evidence>
<reference evidence="18" key="2">
    <citation type="journal article" date="2015" name="Data Brief">
        <title>Shoot transcriptome of the giant reed, Arundo donax.</title>
        <authorList>
            <person name="Barrero R.A."/>
            <person name="Guerrero F.D."/>
            <person name="Moolhuijzen P."/>
            <person name="Goolsby J.A."/>
            <person name="Tidwell J."/>
            <person name="Bellgard S.E."/>
            <person name="Bellgard M.I."/>
        </authorList>
    </citation>
    <scope>NUCLEOTIDE SEQUENCE</scope>
    <source>
        <tissue evidence="18">Shoot tissue taken approximately 20 cm above the soil surface</tissue>
    </source>
</reference>
<evidence type="ECO:0000256" key="8">
    <source>
        <dbReference type="ARBA" id="ARBA00022490"/>
    </source>
</evidence>